<dbReference type="AlphaFoldDB" id="M4BGS4"/>
<organism evidence="1 2">
    <name type="scientific">Hyaloperonospora arabidopsidis (strain Emoy2)</name>
    <name type="common">Downy mildew agent</name>
    <name type="synonym">Peronospora arabidopsidis</name>
    <dbReference type="NCBI Taxonomy" id="559515"/>
    <lineage>
        <taxon>Eukaryota</taxon>
        <taxon>Sar</taxon>
        <taxon>Stramenopiles</taxon>
        <taxon>Oomycota</taxon>
        <taxon>Peronosporomycetes</taxon>
        <taxon>Peronosporales</taxon>
        <taxon>Peronosporaceae</taxon>
        <taxon>Hyaloperonospora</taxon>
    </lineage>
</organism>
<dbReference type="EMBL" id="JH598238">
    <property type="status" value="NOT_ANNOTATED_CDS"/>
    <property type="molecule type" value="Genomic_DNA"/>
</dbReference>
<evidence type="ECO:0000313" key="1">
    <source>
        <dbReference type="EnsemblProtists" id="HpaP805599"/>
    </source>
</evidence>
<reference evidence="1" key="2">
    <citation type="submission" date="2015-06" db="UniProtKB">
        <authorList>
            <consortium name="EnsemblProtists"/>
        </authorList>
    </citation>
    <scope>IDENTIFICATION</scope>
    <source>
        <strain evidence="1">Emoy2</strain>
    </source>
</reference>
<dbReference type="Proteomes" id="UP000011713">
    <property type="component" value="Unassembled WGS sequence"/>
</dbReference>
<reference evidence="2" key="1">
    <citation type="journal article" date="2010" name="Science">
        <title>Signatures of adaptation to obligate biotrophy in the Hyaloperonospora arabidopsidis genome.</title>
        <authorList>
            <person name="Baxter L."/>
            <person name="Tripathy S."/>
            <person name="Ishaque N."/>
            <person name="Boot N."/>
            <person name="Cabral A."/>
            <person name="Kemen E."/>
            <person name="Thines M."/>
            <person name="Ah-Fong A."/>
            <person name="Anderson R."/>
            <person name="Badejoko W."/>
            <person name="Bittner-Eddy P."/>
            <person name="Boore J.L."/>
            <person name="Chibucos M.C."/>
            <person name="Coates M."/>
            <person name="Dehal P."/>
            <person name="Delehaunty K."/>
            <person name="Dong S."/>
            <person name="Downton P."/>
            <person name="Dumas B."/>
            <person name="Fabro G."/>
            <person name="Fronick C."/>
            <person name="Fuerstenberg S.I."/>
            <person name="Fulton L."/>
            <person name="Gaulin E."/>
            <person name="Govers F."/>
            <person name="Hughes L."/>
            <person name="Humphray S."/>
            <person name="Jiang R.H."/>
            <person name="Judelson H."/>
            <person name="Kamoun S."/>
            <person name="Kyung K."/>
            <person name="Meijer H."/>
            <person name="Minx P."/>
            <person name="Morris P."/>
            <person name="Nelson J."/>
            <person name="Phuntumart V."/>
            <person name="Qutob D."/>
            <person name="Rehmany A."/>
            <person name="Rougon-Cardoso A."/>
            <person name="Ryden P."/>
            <person name="Torto-Alalibo T."/>
            <person name="Studholme D."/>
            <person name="Wang Y."/>
            <person name="Win J."/>
            <person name="Wood J."/>
            <person name="Clifton S.W."/>
            <person name="Rogers J."/>
            <person name="Van den Ackerveken G."/>
            <person name="Jones J.D."/>
            <person name="McDowell J.M."/>
            <person name="Beynon J."/>
            <person name="Tyler B.M."/>
        </authorList>
    </citation>
    <scope>NUCLEOTIDE SEQUENCE [LARGE SCALE GENOMIC DNA]</scope>
    <source>
        <strain evidence="2">Emoy2</strain>
    </source>
</reference>
<dbReference type="EnsemblProtists" id="HpaT805599">
    <property type="protein sequence ID" value="HpaP805599"/>
    <property type="gene ID" value="HpaG805599"/>
</dbReference>
<protein>
    <submittedName>
        <fullName evidence="1">Uncharacterized protein</fullName>
    </submittedName>
</protein>
<name>M4BGS4_HYAAE</name>
<sequence length="62" mass="7352">MFINRFCLVCDLCRHKTSNWLNRLSFDPPEATSPTPRKKLPFWIRRSRVFTADILQEVITQG</sequence>
<accession>M4BGS4</accession>
<dbReference type="HOGENOM" id="CLU_2908862_0_0_1"/>
<keyword evidence="2" id="KW-1185">Reference proteome</keyword>
<proteinExistence type="predicted"/>
<evidence type="ECO:0000313" key="2">
    <source>
        <dbReference type="Proteomes" id="UP000011713"/>
    </source>
</evidence>
<dbReference type="VEuPathDB" id="FungiDB:HpaG805599"/>
<dbReference type="InParanoid" id="M4BGS4"/>